<organism evidence="4">
    <name type="scientific">Soboliphyme baturini</name>
    <dbReference type="NCBI Taxonomy" id="241478"/>
    <lineage>
        <taxon>Eukaryota</taxon>
        <taxon>Metazoa</taxon>
        <taxon>Ecdysozoa</taxon>
        <taxon>Nematoda</taxon>
        <taxon>Enoplea</taxon>
        <taxon>Dorylaimia</taxon>
        <taxon>Dioctophymatida</taxon>
        <taxon>Dioctophymatoidea</taxon>
        <taxon>Soboliphymatidae</taxon>
        <taxon>Soboliphyme</taxon>
    </lineage>
</organism>
<keyword evidence="3" id="KW-1185">Reference proteome</keyword>
<reference evidence="4" key="1">
    <citation type="submission" date="2016-06" db="UniProtKB">
        <authorList>
            <consortium name="WormBaseParasite"/>
        </authorList>
    </citation>
    <scope>IDENTIFICATION</scope>
</reference>
<proteinExistence type="predicted"/>
<keyword evidence="1" id="KW-0732">Signal</keyword>
<evidence type="ECO:0000313" key="3">
    <source>
        <dbReference type="Proteomes" id="UP000270296"/>
    </source>
</evidence>
<evidence type="ECO:0000313" key="2">
    <source>
        <dbReference type="EMBL" id="VDO98649.1"/>
    </source>
</evidence>
<accession>A0A183IGF6</accession>
<evidence type="ECO:0000256" key="1">
    <source>
        <dbReference type="SAM" id="SignalP"/>
    </source>
</evidence>
<dbReference type="Proteomes" id="UP000270296">
    <property type="component" value="Unassembled WGS sequence"/>
</dbReference>
<feature type="chain" id="PRO_5043140072" evidence="1">
    <location>
        <begin position="23"/>
        <end position="131"/>
    </location>
</feature>
<name>A0A183IGF6_9BILA</name>
<sequence length="131" mass="14890">MAKRPGRGFAFVLLSLSHKAISCTIEVPCKRSRRNRVSNLHNRSKVCFRQCGGAMDMTGPRSWRLRPALADTFIDPLARSHIECKWILTTVRFIHAMQNGHRQSTTAHSSTFWRVLQVSALDATPTSKRRT</sequence>
<evidence type="ECO:0000313" key="4">
    <source>
        <dbReference type="WBParaSite" id="SBAD_0000283001-mRNA-1"/>
    </source>
</evidence>
<reference evidence="2 3" key="2">
    <citation type="submission" date="2018-11" db="EMBL/GenBank/DDBJ databases">
        <authorList>
            <consortium name="Pathogen Informatics"/>
        </authorList>
    </citation>
    <scope>NUCLEOTIDE SEQUENCE [LARGE SCALE GENOMIC DNA]</scope>
</reference>
<dbReference type="AlphaFoldDB" id="A0A183IGF6"/>
<feature type="signal peptide" evidence="1">
    <location>
        <begin position="1"/>
        <end position="22"/>
    </location>
</feature>
<gene>
    <name evidence="2" type="ORF">SBAD_LOCUS2700</name>
</gene>
<dbReference type="WBParaSite" id="SBAD_0000283001-mRNA-1">
    <property type="protein sequence ID" value="SBAD_0000283001-mRNA-1"/>
    <property type="gene ID" value="SBAD_0000283001"/>
</dbReference>
<dbReference type="EMBL" id="UZAM01007362">
    <property type="protein sequence ID" value="VDO98649.1"/>
    <property type="molecule type" value="Genomic_DNA"/>
</dbReference>
<protein>
    <submittedName>
        <fullName evidence="4">Secreted protein</fullName>
    </submittedName>
</protein>